<dbReference type="AlphaFoldDB" id="A0A9P6C8G2"/>
<sequence>MSDAAEATVRRPLVTEVEEYSSLVRALKTEHTLDLAAHLLEHFHEETKPTAQLHNRDQWTRWPLPDAPLADWDLEDEIRAIVRHWLLEKRDLEKNLDLDDAEEDYVEDLVDHLMPILLNFLERILTLVHAHVFPRPPCLQDRINPLNWRDLANILASPAAEDLVDAQMLKSYVDRMEALLGSENRELQEPCPRRAIDRRDMLDQRRTRRQDLYNCLMFSLFSR</sequence>
<evidence type="ECO:0000313" key="2">
    <source>
        <dbReference type="Proteomes" id="UP000807342"/>
    </source>
</evidence>
<protein>
    <submittedName>
        <fullName evidence="1">Uncharacterized protein</fullName>
    </submittedName>
</protein>
<comment type="caution">
    <text evidence="1">The sequence shown here is derived from an EMBL/GenBank/DDBJ whole genome shotgun (WGS) entry which is preliminary data.</text>
</comment>
<gene>
    <name evidence="1" type="ORF">P691DRAFT_268621</name>
</gene>
<reference evidence="1" key="1">
    <citation type="submission" date="2020-11" db="EMBL/GenBank/DDBJ databases">
        <authorList>
            <consortium name="DOE Joint Genome Institute"/>
            <person name="Ahrendt S."/>
            <person name="Riley R."/>
            <person name="Andreopoulos W."/>
            <person name="Labutti K."/>
            <person name="Pangilinan J."/>
            <person name="Ruiz-Duenas F.J."/>
            <person name="Barrasa J.M."/>
            <person name="Sanchez-Garcia M."/>
            <person name="Camarero S."/>
            <person name="Miyauchi S."/>
            <person name="Serrano A."/>
            <person name="Linde D."/>
            <person name="Babiker R."/>
            <person name="Drula E."/>
            <person name="Ayuso-Fernandez I."/>
            <person name="Pacheco R."/>
            <person name="Padilla G."/>
            <person name="Ferreira P."/>
            <person name="Barriuso J."/>
            <person name="Kellner H."/>
            <person name="Castanera R."/>
            <person name="Alfaro M."/>
            <person name="Ramirez L."/>
            <person name="Pisabarro A.G."/>
            <person name="Kuo A."/>
            <person name="Tritt A."/>
            <person name="Lipzen A."/>
            <person name="He G."/>
            <person name="Yan M."/>
            <person name="Ng V."/>
            <person name="Cullen D."/>
            <person name="Martin F."/>
            <person name="Rosso M.-N."/>
            <person name="Henrissat B."/>
            <person name="Hibbett D."/>
            <person name="Martinez A.T."/>
            <person name="Grigoriev I.V."/>
        </authorList>
    </citation>
    <scope>NUCLEOTIDE SEQUENCE</scope>
    <source>
        <strain evidence="1">MF-IS2</strain>
    </source>
</reference>
<organism evidence="1 2">
    <name type="scientific">Macrolepiota fuliginosa MF-IS2</name>
    <dbReference type="NCBI Taxonomy" id="1400762"/>
    <lineage>
        <taxon>Eukaryota</taxon>
        <taxon>Fungi</taxon>
        <taxon>Dikarya</taxon>
        <taxon>Basidiomycota</taxon>
        <taxon>Agaricomycotina</taxon>
        <taxon>Agaricomycetes</taxon>
        <taxon>Agaricomycetidae</taxon>
        <taxon>Agaricales</taxon>
        <taxon>Agaricineae</taxon>
        <taxon>Agaricaceae</taxon>
        <taxon>Macrolepiota</taxon>
    </lineage>
</organism>
<accession>A0A9P6C8G2</accession>
<dbReference type="Proteomes" id="UP000807342">
    <property type="component" value="Unassembled WGS sequence"/>
</dbReference>
<name>A0A9P6C8G2_9AGAR</name>
<keyword evidence="2" id="KW-1185">Reference proteome</keyword>
<proteinExistence type="predicted"/>
<dbReference type="EMBL" id="MU151075">
    <property type="protein sequence ID" value="KAF9452123.1"/>
    <property type="molecule type" value="Genomic_DNA"/>
</dbReference>
<evidence type="ECO:0000313" key="1">
    <source>
        <dbReference type="EMBL" id="KAF9452123.1"/>
    </source>
</evidence>
<dbReference type="OrthoDB" id="3260379at2759"/>